<evidence type="ECO:0000256" key="1">
    <source>
        <dbReference type="SAM" id="Phobius"/>
    </source>
</evidence>
<reference evidence="3" key="1">
    <citation type="submission" date="2005-09" db="EMBL/GenBank/DDBJ databases">
        <authorList>
            <person name="Mural R.J."/>
            <person name="Li P.W."/>
            <person name="Adams M.D."/>
            <person name="Amanatides P.G."/>
            <person name="Baden-Tillson H."/>
            <person name="Barnstead M."/>
            <person name="Chin S.H."/>
            <person name="Dew I."/>
            <person name="Evans C.A."/>
            <person name="Ferriera S."/>
            <person name="Flanigan M."/>
            <person name="Fosler C."/>
            <person name="Glodek A."/>
            <person name="Gu Z."/>
            <person name="Holt R.A."/>
            <person name="Jennings D."/>
            <person name="Kraft C.L."/>
            <person name="Lu F."/>
            <person name="Nguyen T."/>
            <person name="Nusskern D.R."/>
            <person name="Pfannkoch C.M."/>
            <person name="Sitter C."/>
            <person name="Sutton G.G."/>
            <person name="Venter J.C."/>
            <person name="Wang Z."/>
            <person name="Woodage T."/>
            <person name="Zheng X.H."/>
            <person name="Zhong F."/>
        </authorList>
    </citation>
    <scope>NUCLEOTIDE SEQUENCE [LARGE SCALE GENOMIC DNA]</scope>
    <source>
        <strain>BN</strain>
        <strain evidence="3">Sprague-Dawley</strain>
    </source>
</reference>
<dbReference type="Proteomes" id="UP000234681">
    <property type="component" value="Chromosome 4"/>
</dbReference>
<keyword evidence="1" id="KW-0472">Membrane</keyword>
<dbReference type="AlphaFoldDB" id="A6IFB1"/>
<organism evidence="2 3">
    <name type="scientific">Rattus norvegicus</name>
    <name type="common">Rat</name>
    <dbReference type="NCBI Taxonomy" id="10116"/>
    <lineage>
        <taxon>Eukaryota</taxon>
        <taxon>Metazoa</taxon>
        <taxon>Chordata</taxon>
        <taxon>Craniata</taxon>
        <taxon>Vertebrata</taxon>
        <taxon>Euteleostomi</taxon>
        <taxon>Mammalia</taxon>
        <taxon>Eutheria</taxon>
        <taxon>Euarchontoglires</taxon>
        <taxon>Glires</taxon>
        <taxon>Rodentia</taxon>
        <taxon>Myomorpha</taxon>
        <taxon>Muroidea</taxon>
        <taxon>Muridae</taxon>
        <taxon>Murinae</taxon>
        <taxon>Rattus</taxon>
    </lineage>
</organism>
<accession>A6IFB1</accession>
<keyword evidence="1" id="KW-1133">Transmembrane helix</keyword>
<dbReference type="EMBL" id="CH473959">
    <property type="protein sequence ID" value="EDM15548.1"/>
    <property type="molecule type" value="Genomic_DNA"/>
</dbReference>
<evidence type="ECO:0000313" key="2">
    <source>
        <dbReference type="EMBL" id="EDM15548.1"/>
    </source>
</evidence>
<proteinExistence type="predicted"/>
<protein>
    <submittedName>
        <fullName evidence="2">RCG28003</fullName>
    </submittedName>
</protein>
<gene>
    <name evidence="2" type="ORF">rCG_28003</name>
</gene>
<evidence type="ECO:0000313" key="3">
    <source>
        <dbReference type="Proteomes" id="UP000234681"/>
    </source>
</evidence>
<keyword evidence="1" id="KW-0812">Transmembrane</keyword>
<sequence length="47" mass="5623">MFLRILPRYSLIISFLKTCWSTFYFLSRRITLTQRNKRAAVTLLVLA</sequence>
<feature type="non-terminal residue" evidence="2">
    <location>
        <position position="47"/>
    </location>
</feature>
<name>A6IFB1_RAT</name>
<feature type="transmembrane region" description="Helical" evidence="1">
    <location>
        <begin position="6"/>
        <end position="26"/>
    </location>
</feature>